<keyword evidence="2" id="KW-1185">Reference proteome</keyword>
<proteinExistence type="predicted"/>
<name>A0ABU7A3Z1_9TELE</name>
<comment type="caution">
    <text evidence="1">The sequence shown here is derived from an EMBL/GenBank/DDBJ whole genome shotgun (WGS) entry which is preliminary data.</text>
</comment>
<evidence type="ECO:0000313" key="2">
    <source>
        <dbReference type="Proteomes" id="UP001345963"/>
    </source>
</evidence>
<sequence>MAPMCLYACLTTLGHAPYDITDGALGYLLPDPNQGIAELLDSQRCNSLVSNWKHDVPEMFYWIYVRGAWRPVNGINSFILRELPAYSCHMRPGMFMHQAEPRTHFTSEGTNSGSKDFIPIPNGSQAAIVYPVQVCVFLSKNMPPKANTEQH</sequence>
<reference evidence="1 2" key="1">
    <citation type="submission" date="2021-07" db="EMBL/GenBank/DDBJ databases">
        <authorList>
            <person name="Palmer J.M."/>
        </authorList>
    </citation>
    <scope>NUCLEOTIDE SEQUENCE [LARGE SCALE GENOMIC DNA]</scope>
    <source>
        <strain evidence="1 2">AT_MEX2019</strain>
        <tissue evidence="1">Muscle</tissue>
    </source>
</reference>
<gene>
    <name evidence="1" type="ORF">ATANTOWER_032388</name>
</gene>
<protein>
    <submittedName>
        <fullName evidence="1">Uncharacterized protein</fullName>
    </submittedName>
</protein>
<dbReference type="Proteomes" id="UP001345963">
    <property type="component" value="Unassembled WGS sequence"/>
</dbReference>
<dbReference type="EMBL" id="JAHUTI010000950">
    <property type="protein sequence ID" value="MED6232561.1"/>
    <property type="molecule type" value="Genomic_DNA"/>
</dbReference>
<evidence type="ECO:0000313" key="1">
    <source>
        <dbReference type="EMBL" id="MED6232561.1"/>
    </source>
</evidence>
<accession>A0ABU7A3Z1</accession>
<organism evidence="1 2">
    <name type="scientific">Ataeniobius toweri</name>
    <dbReference type="NCBI Taxonomy" id="208326"/>
    <lineage>
        <taxon>Eukaryota</taxon>
        <taxon>Metazoa</taxon>
        <taxon>Chordata</taxon>
        <taxon>Craniata</taxon>
        <taxon>Vertebrata</taxon>
        <taxon>Euteleostomi</taxon>
        <taxon>Actinopterygii</taxon>
        <taxon>Neopterygii</taxon>
        <taxon>Teleostei</taxon>
        <taxon>Neoteleostei</taxon>
        <taxon>Acanthomorphata</taxon>
        <taxon>Ovalentaria</taxon>
        <taxon>Atherinomorphae</taxon>
        <taxon>Cyprinodontiformes</taxon>
        <taxon>Goodeidae</taxon>
        <taxon>Ataeniobius</taxon>
    </lineage>
</organism>